<keyword evidence="2" id="KW-1185">Reference proteome</keyword>
<protein>
    <submittedName>
        <fullName evidence="1">Uncharacterized protein</fullName>
    </submittedName>
</protein>
<sequence>MRFHQNQQMVIHPENLQQINLQLKILELLFMLPQKYLNHQYDQKCDFYSLRIILHALLFGNPSFAGRTFHQELERIKKVSLFLRVEIRRISIKNLNHLYQNSQQLILKGDYRQKKHWMIVGQKNTILQHNQMQGCQKILYKFKQIIIHKPQKKLRQALMSQSSQYKKKFKIFKMNSQSQIQIMMEYLIRMGYQGLFQLKLDTKVIKGIVKIIDLIDVYLD</sequence>
<accession>A0A8S1U237</accession>
<gene>
    <name evidence="1" type="ORF">PPENT_87.1.T0320001</name>
</gene>
<dbReference type="AlphaFoldDB" id="A0A8S1U237"/>
<organism evidence="1 2">
    <name type="scientific">Paramecium pentaurelia</name>
    <dbReference type="NCBI Taxonomy" id="43138"/>
    <lineage>
        <taxon>Eukaryota</taxon>
        <taxon>Sar</taxon>
        <taxon>Alveolata</taxon>
        <taxon>Ciliophora</taxon>
        <taxon>Intramacronucleata</taxon>
        <taxon>Oligohymenophorea</taxon>
        <taxon>Peniculida</taxon>
        <taxon>Parameciidae</taxon>
        <taxon>Paramecium</taxon>
    </lineage>
</organism>
<comment type="caution">
    <text evidence="1">The sequence shown here is derived from an EMBL/GenBank/DDBJ whole genome shotgun (WGS) entry which is preliminary data.</text>
</comment>
<evidence type="ECO:0000313" key="1">
    <source>
        <dbReference type="EMBL" id="CAD8158514.1"/>
    </source>
</evidence>
<name>A0A8S1U237_9CILI</name>
<reference evidence="1" key="1">
    <citation type="submission" date="2021-01" db="EMBL/GenBank/DDBJ databases">
        <authorList>
            <consortium name="Genoscope - CEA"/>
            <person name="William W."/>
        </authorList>
    </citation>
    <scope>NUCLEOTIDE SEQUENCE</scope>
</reference>
<proteinExistence type="predicted"/>
<dbReference type="Proteomes" id="UP000689195">
    <property type="component" value="Unassembled WGS sequence"/>
</dbReference>
<dbReference type="EMBL" id="CAJJDO010000032">
    <property type="protein sequence ID" value="CAD8158514.1"/>
    <property type="molecule type" value="Genomic_DNA"/>
</dbReference>
<evidence type="ECO:0000313" key="2">
    <source>
        <dbReference type="Proteomes" id="UP000689195"/>
    </source>
</evidence>